<sequence>MARQPQVAALLVALALLAAVDGTGPTTTTTTFNPDYIKAPEAVQSAKGDHAAAGVLGTIIAGSLGLLVAGGFVARPPFGAPSKETE</sequence>
<keyword evidence="4" id="KW-1185">Reference proteome</keyword>
<comment type="caution">
    <text evidence="3">The sequence shown here is derived from an EMBL/GenBank/DDBJ whole genome shotgun (WGS) entry which is preliminary data.</text>
</comment>
<name>A0ABN9U235_9DINO</name>
<keyword evidence="1" id="KW-0472">Membrane</keyword>
<keyword evidence="1" id="KW-1133">Transmembrane helix</keyword>
<evidence type="ECO:0000313" key="3">
    <source>
        <dbReference type="EMBL" id="CAK0852862.1"/>
    </source>
</evidence>
<evidence type="ECO:0000313" key="4">
    <source>
        <dbReference type="Proteomes" id="UP001189429"/>
    </source>
</evidence>
<accession>A0ABN9U235</accession>
<evidence type="ECO:0000256" key="2">
    <source>
        <dbReference type="SAM" id="SignalP"/>
    </source>
</evidence>
<feature type="transmembrane region" description="Helical" evidence="1">
    <location>
        <begin position="51"/>
        <end position="74"/>
    </location>
</feature>
<dbReference type="Proteomes" id="UP001189429">
    <property type="component" value="Unassembled WGS sequence"/>
</dbReference>
<proteinExistence type="predicted"/>
<evidence type="ECO:0000256" key="1">
    <source>
        <dbReference type="SAM" id="Phobius"/>
    </source>
</evidence>
<feature type="chain" id="PRO_5045746558" evidence="2">
    <location>
        <begin position="23"/>
        <end position="86"/>
    </location>
</feature>
<keyword evidence="2" id="KW-0732">Signal</keyword>
<protein>
    <submittedName>
        <fullName evidence="3">Uncharacterized protein</fullName>
    </submittedName>
</protein>
<dbReference type="EMBL" id="CAUYUJ010015349">
    <property type="protein sequence ID" value="CAK0852862.1"/>
    <property type="molecule type" value="Genomic_DNA"/>
</dbReference>
<reference evidence="3" key="1">
    <citation type="submission" date="2023-10" db="EMBL/GenBank/DDBJ databases">
        <authorList>
            <person name="Chen Y."/>
            <person name="Shah S."/>
            <person name="Dougan E. K."/>
            <person name="Thang M."/>
            <person name="Chan C."/>
        </authorList>
    </citation>
    <scope>NUCLEOTIDE SEQUENCE [LARGE SCALE GENOMIC DNA]</scope>
</reference>
<feature type="signal peptide" evidence="2">
    <location>
        <begin position="1"/>
        <end position="22"/>
    </location>
</feature>
<gene>
    <name evidence="3" type="ORF">PCOR1329_LOCUS44510</name>
</gene>
<organism evidence="3 4">
    <name type="scientific">Prorocentrum cordatum</name>
    <dbReference type="NCBI Taxonomy" id="2364126"/>
    <lineage>
        <taxon>Eukaryota</taxon>
        <taxon>Sar</taxon>
        <taxon>Alveolata</taxon>
        <taxon>Dinophyceae</taxon>
        <taxon>Prorocentrales</taxon>
        <taxon>Prorocentraceae</taxon>
        <taxon>Prorocentrum</taxon>
    </lineage>
</organism>
<keyword evidence="1" id="KW-0812">Transmembrane</keyword>